<dbReference type="GO" id="GO:0031012">
    <property type="term" value="C:extracellular matrix"/>
    <property type="evidence" value="ECO:0007669"/>
    <property type="project" value="TreeGrafter"/>
</dbReference>
<dbReference type="PRINTS" id="PR00947">
    <property type="entry name" value="CUTICLE"/>
</dbReference>
<dbReference type="PANTHER" id="PTHR12236">
    <property type="entry name" value="STRUCTURAL CONTITUENT OF CUTICLE"/>
    <property type="match status" value="1"/>
</dbReference>
<comment type="caution">
    <text evidence="3">The sequence shown here is derived from an EMBL/GenBank/DDBJ whole genome shotgun (WGS) entry which is preliminary data.</text>
</comment>
<dbReference type="GO" id="GO:0042302">
    <property type="term" value="F:structural constituent of cuticle"/>
    <property type="evidence" value="ECO:0007669"/>
    <property type="project" value="UniProtKB-UniRule"/>
</dbReference>
<reference evidence="3" key="2">
    <citation type="submission" date="2023-05" db="EMBL/GenBank/DDBJ databases">
        <authorList>
            <person name="Fouks B."/>
        </authorList>
    </citation>
    <scope>NUCLEOTIDE SEQUENCE</scope>
    <source>
        <strain evidence="3">Stay&amp;Tobe</strain>
        <tissue evidence="3">Testes</tissue>
    </source>
</reference>
<protein>
    <recommendedName>
        <fullName evidence="5">Cuticle protein</fullName>
    </recommendedName>
</protein>
<reference evidence="3" key="1">
    <citation type="journal article" date="2023" name="IScience">
        <title>Live-bearing cockroach genome reveals convergent evolutionary mechanisms linked to viviparity in insects and beyond.</title>
        <authorList>
            <person name="Fouks B."/>
            <person name="Harrison M.C."/>
            <person name="Mikhailova A.A."/>
            <person name="Marchal E."/>
            <person name="English S."/>
            <person name="Carruthers M."/>
            <person name="Jennings E.C."/>
            <person name="Chiamaka E.L."/>
            <person name="Frigard R.A."/>
            <person name="Pippel M."/>
            <person name="Attardo G.M."/>
            <person name="Benoit J.B."/>
            <person name="Bornberg-Bauer E."/>
            <person name="Tobe S.S."/>
        </authorList>
    </citation>
    <scope>NUCLEOTIDE SEQUENCE</scope>
    <source>
        <strain evidence="3">Stay&amp;Tobe</strain>
    </source>
</reference>
<evidence type="ECO:0000256" key="1">
    <source>
        <dbReference type="ARBA" id="ARBA00022460"/>
    </source>
</evidence>
<dbReference type="InterPro" id="IPR031311">
    <property type="entry name" value="CHIT_BIND_RR_consensus"/>
</dbReference>
<dbReference type="PROSITE" id="PS51155">
    <property type="entry name" value="CHIT_BIND_RR_2"/>
    <property type="match status" value="2"/>
</dbReference>
<evidence type="ECO:0008006" key="5">
    <source>
        <dbReference type="Google" id="ProtNLM"/>
    </source>
</evidence>
<organism evidence="3 4">
    <name type="scientific">Diploptera punctata</name>
    <name type="common">Pacific beetle cockroach</name>
    <dbReference type="NCBI Taxonomy" id="6984"/>
    <lineage>
        <taxon>Eukaryota</taxon>
        <taxon>Metazoa</taxon>
        <taxon>Ecdysozoa</taxon>
        <taxon>Arthropoda</taxon>
        <taxon>Hexapoda</taxon>
        <taxon>Insecta</taxon>
        <taxon>Pterygota</taxon>
        <taxon>Neoptera</taxon>
        <taxon>Polyneoptera</taxon>
        <taxon>Dictyoptera</taxon>
        <taxon>Blattodea</taxon>
        <taxon>Blaberoidea</taxon>
        <taxon>Blaberidae</taxon>
        <taxon>Diplopterinae</taxon>
        <taxon>Diploptera</taxon>
    </lineage>
</organism>
<dbReference type="Proteomes" id="UP001233999">
    <property type="component" value="Unassembled WGS sequence"/>
</dbReference>
<evidence type="ECO:0000313" key="3">
    <source>
        <dbReference type="EMBL" id="KAJ9591076.1"/>
    </source>
</evidence>
<dbReference type="PANTHER" id="PTHR12236:SF76">
    <property type="entry name" value="ADULT-SPECIFIC CUTICULAR PROTEIN ACP-20-LIKE PROTEIN"/>
    <property type="match status" value="1"/>
</dbReference>
<proteinExistence type="predicted"/>
<feature type="non-terminal residue" evidence="3">
    <location>
        <position position="1"/>
    </location>
</feature>
<evidence type="ECO:0000313" key="4">
    <source>
        <dbReference type="Proteomes" id="UP001233999"/>
    </source>
</evidence>
<dbReference type="GO" id="GO:0005615">
    <property type="term" value="C:extracellular space"/>
    <property type="evidence" value="ECO:0007669"/>
    <property type="project" value="TreeGrafter"/>
</dbReference>
<sequence>LMPSAYAVGLGRRRRPLWFRLGRRAVGLGRPRGHFGRRAVGLSLRGPLCYSFNFDARDHVNGQYKRPKHQYLKIRQNGRLQGSNSIPSTCRCRQCVSSVRIPGSSCRTWPRSLLQLILQAHPHYKYNYGVHDPHTGDVKNQHETRDGDVVKGSYSLVQPDGATRVVEYTSDKHNGFNAIVKLAGGHSKPVVAYYGAAGGFGGAAGGFGGGAGGFGGADGSDSAGHAVDYYAYPKYNFDYAVHDPHTGDQKSQWEARDGDVVKGQYSLVEPDGTIRTVDYTADDHNGFNAIVTKHGHAVHPVPVYHGHAI</sequence>
<feature type="non-terminal residue" evidence="3">
    <location>
        <position position="309"/>
    </location>
</feature>
<keyword evidence="4" id="KW-1185">Reference proteome</keyword>
<dbReference type="EMBL" id="JASPKZ010003887">
    <property type="protein sequence ID" value="KAJ9591076.1"/>
    <property type="molecule type" value="Genomic_DNA"/>
</dbReference>
<dbReference type="AlphaFoldDB" id="A0AAD8A311"/>
<name>A0AAD8A311_DIPPU</name>
<keyword evidence="1 2" id="KW-0193">Cuticle</keyword>
<dbReference type="InterPro" id="IPR051217">
    <property type="entry name" value="Insect_Cuticle_Struc_Prot"/>
</dbReference>
<dbReference type="PROSITE" id="PS00233">
    <property type="entry name" value="CHIT_BIND_RR_1"/>
    <property type="match status" value="1"/>
</dbReference>
<evidence type="ECO:0000256" key="2">
    <source>
        <dbReference type="PROSITE-ProRule" id="PRU00497"/>
    </source>
</evidence>
<accession>A0AAD8A311</accession>
<gene>
    <name evidence="3" type="ORF">L9F63_002357</name>
</gene>
<dbReference type="Pfam" id="PF00379">
    <property type="entry name" value="Chitin_bind_4"/>
    <property type="match status" value="2"/>
</dbReference>
<dbReference type="InterPro" id="IPR000618">
    <property type="entry name" value="Insect_cuticle"/>
</dbReference>